<feature type="region of interest" description="Disordered" evidence="1">
    <location>
        <begin position="99"/>
        <end position="123"/>
    </location>
</feature>
<dbReference type="InterPro" id="IPR002469">
    <property type="entry name" value="Peptidase_S9B_N"/>
</dbReference>
<dbReference type="EMBL" id="JAKKPZ010000016">
    <property type="protein sequence ID" value="KAI1713154.1"/>
    <property type="molecule type" value="Genomic_DNA"/>
</dbReference>
<feature type="compositionally biased region" description="Polar residues" evidence="1">
    <location>
        <begin position="103"/>
        <end position="118"/>
    </location>
</feature>
<comment type="caution">
    <text evidence="4">The sequence shown here is derived from an EMBL/GenBank/DDBJ whole genome shotgun (WGS) entry which is preliminary data.</text>
</comment>
<organism evidence="4 5">
    <name type="scientific">Ditylenchus destructor</name>
    <dbReference type="NCBI Taxonomy" id="166010"/>
    <lineage>
        <taxon>Eukaryota</taxon>
        <taxon>Metazoa</taxon>
        <taxon>Ecdysozoa</taxon>
        <taxon>Nematoda</taxon>
        <taxon>Chromadorea</taxon>
        <taxon>Rhabditida</taxon>
        <taxon>Tylenchina</taxon>
        <taxon>Tylenchomorpha</taxon>
        <taxon>Sphaerularioidea</taxon>
        <taxon>Anguinidae</taxon>
        <taxon>Anguininae</taxon>
        <taxon>Ditylenchus</taxon>
    </lineage>
</organism>
<accession>A0AAD4N1C7</accession>
<reference evidence="4" key="1">
    <citation type="submission" date="2022-01" db="EMBL/GenBank/DDBJ databases">
        <title>Genome Sequence Resource for Two Populations of Ditylenchus destructor, the Migratory Endoparasitic Phytonematode.</title>
        <authorList>
            <person name="Zhang H."/>
            <person name="Lin R."/>
            <person name="Xie B."/>
        </authorList>
    </citation>
    <scope>NUCLEOTIDE SEQUENCE</scope>
    <source>
        <strain evidence="4">BazhouSP</strain>
    </source>
</reference>
<dbReference type="InterPro" id="IPR050278">
    <property type="entry name" value="Serine_Prot_S9B/DPPIV"/>
</dbReference>
<proteinExistence type="predicted"/>
<dbReference type="GO" id="GO:0008236">
    <property type="term" value="F:serine-type peptidase activity"/>
    <property type="evidence" value="ECO:0007669"/>
    <property type="project" value="InterPro"/>
</dbReference>
<name>A0AAD4N1C7_9BILA</name>
<keyword evidence="5" id="KW-1185">Reference proteome</keyword>
<evidence type="ECO:0000313" key="4">
    <source>
        <dbReference type="EMBL" id="KAI1713154.1"/>
    </source>
</evidence>
<protein>
    <submittedName>
        <fullName evidence="4">Prolyl oligopeptidase family domain-containing protein</fullName>
    </submittedName>
</protein>
<evidence type="ECO:0000313" key="5">
    <source>
        <dbReference type="Proteomes" id="UP001201812"/>
    </source>
</evidence>
<dbReference type="AlphaFoldDB" id="A0AAD4N1C7"/>
<sequence length="894" mass="101497">MQAGSQLRTKAIRTRQTMTGHVDKGLSNGDADTRIDTMFYPLCSVRDVPSSAPSKHDIIPDQFDFGKYQKNSSVPIPTLEELSQNGQIFLDRMPGFVGKSEKSQPNVLPNTDPVTENTKGGKHSFGSTKAMLAGDIAQLKNDYYTQWLVDGTLLMKDGQGNFIKVVLDPTRQRDSRVISGDVFLRTSSIKSGIIDPEKKPSFSSEASYVAIPMKDTHADDSSFYKVFQRFSDGQLVPTIETGFGKKDAIEFNPTGFLPGGHRDTAFVRDYNIYYQPHVNESQVYPITTDGHKYKRYGVPNWLYEEEIFFREAQNTFWWSDSGNYLAYALLDDTHVTKMHIPHYKKEAAYPTYDDQAYPKSGTSNTITSLWMWSRMLNSTEPIQPPKEILEDNFGALGSYYVFSTKWISIELEEWLEESEDTGDVPMEQDLLVVVWANRIQNRVAFSICEFHKPCYTDIVVDFSMNGMDMWAEPADFKIFPSKTGFFVILPHAHTDSNVYNWVTHIKIERQRGFTLRSSITGRHGGAYDVQNIQKYIPERDELFFTAVPKFGQSHQYRVPTSSGADKIDPQCIDCPIRDCVDSKVNFSPDGNQFILVCRAPFKHAVMYLKRTDDILKNIELLNENGMIKASEQVQDFNYPLPQSGSVITSSGIEAYYYLKLPPNFQPDRIYPVLLSVYGGPNTYSPQFFSAHSTTRKNIDHIDVSIDGRGSANRGWKVKSPMYLHFGGPEMDDQIEVMRLLLKNNSFMDSRRVAVSGWSYGGYAASRIAIKDGGQTFKCALAGGTVSDWHFYDTAYTERYMRLPEQNPAGYASSTLLNRTAIQVFNKVKLLLMHGEADDNVHYQQSSLFAELLQEENIHFTQLVYANEGHGIRGRKSAHLLNEMDQFLEKECFSL</sequence>
<dbReference type="Pfam" id="PF00326">
    <property type="entry name" value="Peptidase_S9"/>
    <property type="match status" value="1"/>
</dbReference>
<dbReference type="GO" id="GO:0005886">
    <property type="term" value="C:plasma membrane"/>
    <property type="evidence" value="ECO:0007669"/>
    <property type="project" value="TreeGrafter"/>
</dbReference>
<dbReference type="SUPFAM" id="SSF53474">
    <property type="entry name" value="alpha/beta-Hydrolases"/>
    <property type="match status" value="1"/>
</dbReference>
<dbReference type="InterPro" id="IPR029058">
    <property type="entry name" value="AB_hydrolase_fold"/>
</dbReference>
<dbReference type="SUPFAM" id="SSF82171">
    <property type="entry name" value="DPP6 N-terminal domain-like"/>
    <property type="match status" value="1"/>
</dbReference>
<dbReference type="Gene3D" id="3.40.50.1820">
    <property type="entry name" value="alpha/beta hydrolase"/>
    <property type="match status" value="1"/>
</dbReference>
<dbReference type="PANTHER" id="PTHR11731">
    <property type="entry name" value="PROTEASE FAMILY S9B,C DIPEPTIDYL-PEPTIDASE IV-RELATED"/>
    <property type="match status" value="1"/>
</dbReference>
<evidence type="ECO:0000259" key="3">
    <source>
        <dbReference type="Pfam" id="PF00930"/>
    </source>
</evidence>
<dbReference type="GO" id="GO:0008239">
    <property type="term" value="F:dipeptidyl-peptidase activity"/>
    <property type="evidence" value="ECO:0007669"/>
    <property type="project" value="TreeGrafter"/>
</dbReference>
<dbReference type="InterPro" id="IPR001375">
    <property type="entry name" value="Peptidase_S9_cat"/>
</dbReference>
<evidence type="ECO:0000259" key="2">
    <source>
        <dbReference type="Pfam" id="PF00326"/>
    </source>
</evidence>
<dbReference type="Pfam" id="PF00930">
    <property type="entry name" value="DPPIV_N"/>
    <property type="match status" value="1"/>
</dbReference>
<feature type="domain" description="Dipeptidylpeptidase IV N-terminal" evidence="3">
    <location>
        <begin position="262"/>
        <end position="600"/>
    </location>
</feature>
<dbReference type="GO" id="GO:0006508">
    <property type="term" value="P:proteolysis"/>
    <property type="evidence" value="ECO:0007669"/>
    <property type="project" value="InterPro"/>
</dbReference>
<dbReference type="Gene3D" id="2.140.10.30">
    <property type="entry name" value="Dipeptidylpeptidase IV, N-terminal domain"/>
    <property type="match status" value="1"/>
</dbReference>
<evidence type="ECO:0000256" key="1">
    <source>
        <dbReference type="SAM" id="MobiDB-lite"/>
    </source>
</evidence>
<dbReference type="Proteomes" id="UP001201812">
    <property type="component" value="Unassembled WGS sequence"/>
</dbReference>
<gene>
    <name evidence="4" type="ORF">DdX_09226</name>
</gene>
<dbReference type="PANTHER" id="PTHR11731:SF202">
    <property type="entry name" value="DIPEPTIDYL PEPTIDASE FAMILY MEMBER 2"/>
    <property type="match status" value="1"/>
</dbReference>
<feature type="domain" description="Peptidase S9 prolyl oligopeptidase catalytic" evidence="2">
    <location>
        <begin position="698"/>
        <end position="889"/>
    </location>
</feature>